<evidence type="ECO:0000256" key="6">
    <source>
        <dbReference type="PROSITE-ProRule" id="PRU00504"/>
    </source>
</evidence>
<protein>
    <submittedName>
        <fullName evidence="10">Uncharacterized protein</fullName>
    </submittedName>
</protein>
<dbReference type="InterPro" id="IPR001298">
    <property type="entry name" value="Filamin/ABP280_rpt"/>
</dbReference>
<feature type="compositionally biased region" description="Polar residues" evidence="8">
    <location>
        <begin position="525"/>
        <end position="540"/>
    </location>
</feature>
<dbReference type="SUPFAM" id="SSF101898">
    <property type="entry name" value="NHL repeat"/>
    <property type="match status" value="1"/>
</dbReference>
<accession>A0A914WQD5</accession>
<dbReference type="AlphaFoldDB" id="A0A914WQD5"/>
<feature type="repeat" description="Filamin" evidence="5">
    <location>
        <begin position="180"/>
        <end position="267"/>
    </location>
</feature>
<dbReference type="PANTHER" id="PTHR40326:SF1">
    <property type="entry name" value="RING-TYPE DOMAIN-CONTAINING PROTEIN-RELATED"/>
    <property type="match status" value="1"/>
</dbReference>
<evidence type="ECO:0000313" key="10">
    <source>
        <dbReference type="WBParaSite" id="PSAMB.scaffold48size94686.g1010.t1"/>
    </source>
</evidence>
<keyword evidence="1" id="KW-0479">Metal-binding</keyword>
<dbReference type="Proteomes" id="UP000887566">
    <property type="component" value="Unplaced"/>
</dbReference>
<evidence type="ECO:0000256" key="3">
    <source>
        <dbReference type="ARBA" id="ARBA00022771"/>
    </source>
</evidence>
<evidence type="ECO:0000313" key="9">
    <source>
        <dbReference type="Proteomes" id="UP000887566"/>
    </source>
</evidence>
<feature type="repeat" description="NHL" evidence="6">
    <location>
        <begin position="792"/>
        <end position="835"/>
    </location>
</feature>
<feature type="compositionally biased region" description="Polar residues" evidence="8">
    <location>
        <begin position="458"/>
        <end position="467"/>
    </location>
</feature>
<keyword evidence="4" id="KW-0862">Zinc</keyword>
<keyword evidence="7" id="KW-0175">Coiled coil</keyword>
<feature type="compositionally biased region" description="Basic and acidic residues" evidence="8">
    <location>
        <begin position="442"/>
        <end position="453"/>
    </location>
</feature>
<dbReference type="PROSITE" id="PS50194">
    <property type="entry name" value="FILAMIN_REPEAT"/>
    <property type="match status" value="1"/>
</dbReference>
<dbReference type="PROSITE" id="PS51125">
    <property type="entry name" value="NHL"/>
    <property type="match status" value="1"/>
</dbReference>
<organism evidence="9 10">
    <name type="scientific">Plectus sambesii</name>
    <dbReference type="NCBI Taxonomy" id="2011161"/>
    <lineage>
        <taxon>Eukaryota</taxon>
        <taxon>Metazoa</taxon>
        <taxon>Ecdysozoa</taxon>
        <taxon>Nematoda</taxon>
        <taxon>Chromadorea</taxon>
        <taxon>Plectida</taxon>
        <taxon>Plectina</taxon>
        <taxon>Plectoidea</taxon>
        <taxon>Plectidae</taxon>
        <taxon>Plectus</taxon>
    </lineage>
</organism>
<dbReference type="InterPro" id="IPR014756">
    <property type="entry name" value="Ig_E-set"/>
</dbReference>
<dbReference type="InterPro" id="IPR013783">
    <property type="entry name" value="Ig-like_fold"/>
</dbReference>
<proteinExistence type="predicted"/>
<dbReference type="InterPro" id="IPR001258">
    <property type="entry name" value="NHL_repeat"/>
</dbReference>
<dbReference type="SMART" id="SM00557">
    <property type="entry name" value="IG_FLMN"/>
    <property type="match status" value="1"/>
</dbReference>
<keyword evidence="3" id="KW-0863">Zinc-finger</keyword>
<feature type="region of interest" description="Disordered" evidence="8">
    <location>
        <begin position="555"/>
        <end position="584"/>
    </location>
</feature>
<feature type="compositionally biased region" description="Polar residues" evidence="8">
    <location>
        <begin position="477"/>
        <end position="499"/>
    </location>
</feature>
<dbReference type="Gene3D" id="2.120.10.30">
    <property type="entry name" value="TolB, C-terminal domain"/>
    <property type="match status" value="1"/>
</dbReference>
<evidence type="ECO:0000256" key="5">
    <source>
        <dbReference type="PROSITE-ProRule" id="PRU00087"/>
    </source>
</evidence>
<feature type="compositionally biased region" description="Polar residues" evidence="8">
    <location>
        <begin position="425"/>
        <end position="441"/>
    </location>
</feature>
<dbReference type="PANTHER" id="PTHR40326">
    <property type="entry name" value="PROTEIN CBG10816"/>
    <property type="match status" value="1"/>
</dbReference>
<dbReference type="SUPFAM" id="SSF81296">
    <property type="entry name" value="E set domains"/>
    <property type="match status" value="1"/>
</dbReference>
<evidence type="ECO:0000256" key="7">
    <source>
        <dbReference type="SAM" id="Coils"/>
    </source>
</evidence>
<dbReference type="WBParaSite" id="PSAMB.scaffold48size94686.g1010.t1">
    <property type="protein sequence ID" value="PSAMB.scaffold48size94686.g1010.t1"/>
    <property type="gene ID" value="PSAMB.scaffold48size94686.g1010"/>
</dbReference>
<evidence type="ECO:0000256" key="1">
    <source>
        <dbReference type="ARBA" id="ARBA00022723"/>
    </source>
</evidence>
<evidence type="ECO:0000256" key="8">
    <source>
        <dbReference type="SAM" id="MobiDB-lite"/>
    </source>
</evidence>
<keyword evidence="9" id="KW-1185">Reference proteome</keyword>
<reference evidence="10" key="1">
    <citation type="submission" date="2022-11" db="UniProtKB">
        <authorList>
            <consortium name="WormBaseParasite"/>
        </authorList>
    </citation>
    <scope>IDENTIFICATION</scope>
</reference>
<dbReference type="InterPro" id="IPR017868">
    <property type="entry name" value="Filamin/ABP280_repeat-like"/>
</dbReference>
<keyword evidence="2" id="KW-0677">Repeat</keyword>
<evidence type="ECO:0000256" key="2">
    <source>
        <dbReference type="ARBA" id="ARBA00022737"/>
    </source>
</evidence>
<dbReference type="Gene3D" id="2.60.40.10">
    <property type="entry name" value="Immunoglobulins"/>
    <property type="match status" value="1"/>
</dbReference>
<sequence>MMEVGSSAQEWQTEAKKLVDTLETLANHAQAVQEVLHSVKFPEAQEKLHRDYNTLRAKITTLEKQMEQEIESFKIERIVRVNNIAQLIKSARQRAGKALGDLEQAKEMGDQQLIRQAEHAVDAIDNEIDCHSLSVELQSLKNVDLVAPEKYAAVEAFLNRPLHFLKTSTLSPTDLSLSILSERISAGQPVEIEISQTRGEKRIMELLSVRVQDSMSNDVPKWQDLRQRVGGGASVVVKFTPRCAGRHIITVLIYGEHVSGSPMSLVVEQGEPHPPAPATSYEPIAPSIVLSSTSMARLSLGQNRPTNATTNSAFRPIGLASRSQPVASSNGFAAGGALLFSKSLNASMAGFGRGRLVSSPQRITAFNESLHSTAMPPTHRASVGRQNVSPTPSAVGMLIDIGNGTEEAKNVNGQSVDAGQQQLSETTMTAESVNAPSIGNNDNERSALSRKAELSVQGHATSTSNKSQNEDWDALPTASQPSNGLPTSTQSRQQTSPAQTPLPLQMHKIKTEYDADGDAEGQPTPVVQQRQPSHPSSMQAMANVKVKTEADPFYYHDQHDKTPTRPSSTVSPPIRPPPASSGNRVDLLDMYEKSARKGIVGTQTLVLGVAGRDSDAYVHLSKPIGCTYDERSNQWIVCDTGHNMIKLFDADGRPNTLLKDGLTAPSAAVVVEPGSTFAIKDDVAILLYDQRTGSVVLNVAEHLRKPMGLALDGEGRLVTLSNAFHGTNAEIQSFDVRAPLQSVSSFPYRSNFTGNPSLLKPRFIAADGDLLAVTDLGVDLVFLMSLKDGSAVKTFGGKSGRPGEFMFVSGVRFDGAHNLLIGDAKGNRVQLFDASGTFKCRVEASSPIGFVSDLHFTDDGRLMCLDRGKNIAKVYQLAAHN</sequence>
<evidence type="ECO:0000256" key="4">
    <source>
        <dbReference type="ARBA" id="ARBA00022833"/>
    </source>
</evidence>
<name>A0A914WQD5_9BILA</name>
<dbReference type="GO" id="GO:0008270">
    <property type="term" value="F:zinc ion binding"/>
    <property type="evidence" value="ECO:0007669"/>
    <property type="project" value="UniProtKB-KW"/>
</dbReference>
<feature type="region of interest" description="Disordered" evidence="8">
    <location>
        <begin position="425"/>
        <end position="541"/>
    </location>
</feature>
<dbReference type="InterPro" id="IPR011042">
    <property type="entry name" value="6-blade_b-propeller_TolB-like"/>
</dbReference>
<feature type="coiled-coil region" evidence="7">
    <location>
        <begin position="8"/>
        <end position="108"/>
    </location>
</feature>